<gene>
    <name evidence="2" type="ORF">HNR07_002058</name>
</gene>
<evidence type="ECO:0000259" key="1">
    <source>
        <dbReference type="Pfam" id="PF01370"/>
    </source>
</evidence>
<evidence type="ECO:0000313" key="2">
    <source>
        <dbReference type="EMBL" id="MBB5490921.1"/>
    </source>
</evidence>
<organism evidence="2 3">
    <name type="scientific">Nocardiopsis metallicus</name>
    <dbReference type="NCBI Taxonomy" id="179819"/>
    <lineage>
        <taxon>Bacteria</taxon>
        <taxon>Bacillati</taxon>
        <taxon>Actinomycetota</taxon>
        <taxon>Actinomycetes</taxon>
        <taxon>Streptosporangiales</taxon>
        <taxon>Nocardiopsidaceae</taxon>
        <taxon>Nocardiopsis</taxon>
    </lineage>
</organism>
<dbReference type="InterPro" id="IPR001509">
    <property type="entry name" value="Epimerase_deHydtase"/>
</dbReference>
<accession>A0A840WD26</accession>
<keyword evidence="2" id="KW-0413">Isomerase</keyword>
<dbReference type="Pfam" id="PF01370">
    <property type="entry name" value="Epimerase"/>
    <property type="match status" value="1"/>
</dbReference>
<dbReference type="PANTHER" id="PTHR43245:SF53">
    <property type="entry name" value="EPIMERASE-RELATED"/>
    <property type="match status" value="1"/>
</dbReference>
<dbReference type="PANTHER" id="PTHR43245">
    <property type="entry name" value="BIFUNCTIONAL POLYMYXIN RESISTANCE PROTEIN ARNA"/>
    <property type="match status" value="1"/>
</dbReference>
<keyword evidence="3" id="KW-1185">Reference proteome</keyword>
<name>A0A840WD26_9ACTN</name>
<dbReference type="EC" id="5.1.3.2" evidence="2"/>
<feature type="domain" description="NAD-dependent epimerase/dehydratase" evidence="1">
    <location>
        <begin position="8"/>
        <end position="242"/>
    </location>
</feature>
<evidence type="ECO:0000313" key="3">
    <source>
        <dbReference type="Proteomes" id="UP000579647"/>
    </source>
</evidence>
<sequence>MSASTHAVVTGGDGFIGRHLVARLLEQGCGVTVLDRATGAPSPPESAGAARIHGDVRDPDHVARAIRRGVDVVYHLAAVVGVDQYLARPLDVIDINFTGTRNVLEASARAEARVVMASTSEVFGKNPSVPWSEDDDRVLGATSRARWSYGTSKALAEHLAFGFASQRRLPVSIVRYFNAYGPGQRPAYLVSRLVHRALNGLPLTVYDGGRQTRCMTFVADTVEATLAAGTAPAALGEAFNIGSHRENTVSEVAALISELTGGTVPVRGVDTGAGLGTEYEDLGRRIPDTAKARKLLGWEYRTPLREGLEKTITWARSAPEWLDRPDTGAQ</sequence>
<dbReference type="RefSeq" id="WP_184364542.1">
    <property type="nucleotide sequence ID" value="NZ_BAAAKM010000009.1"/>
</dbReference>
<protein>
    <submittedName>
        <fullName evidence="2">UDP-glucose 4-epimerase</fullName>
        <ecNumber evidence="2">5.1.3.2</ecNumber>
    </submittedName>
</protein>
<dbReference type="SUPFAM" id="SSF51735">
    <property type="entry name" value="NAD(P)-binding Rossmann-fold domains"/>
    <property type="match status" value="1"/>
</dbReference>
<dbReference type="AlphaFoldDB" id="A0A840WD26"/>
<comment type="caution">
    <text evidence="2">The sequence shown here is derived from an EMBL/GenBank/DDBJ whole genome shotgun (WGS) entry which is preliminary data.</text>
</comment>
<dbReference type="Gene3D" id="3.40.50.720">
    <property type="entry name" value="NAD(P)-binding Rossmann-like Domain"/>
    <property type="match status" value="1"/>
</dbReference>
<proteinExistence type="predicted"/>
<dbReference type="InterPro" id="IPR036291">
    <property type="entry name" value="NAD(P)-bd_dom_sf"/>
</dbReference>
<reference evidence="2 3" key="1">
    <citation type="submission" date="2020-08" db="EMBL/GenBank/DDBJ databases">
        <title>Sequencing the genomes of 1000 actinobacteria strains.</title>
        <authorList>
            <person name="Klenk H.-P."/>
        </authorList>
    </citation>
    <scope>NUCLEOTIDE SEQUENCE [LARGE SCALE GENOMIC DNA]</scope>
    <source>
        <strain evidence="2 3">DSM 44598</strain>
    </source>
</reference>
<dbReference type="GO" id="GO:0003978">
    <property type="term" value="F:UDP-glucose 4-epimerase activity"/>
    <property type="evidence" value="ECO:0007669"/>
    <property type="project" value="UniProtKB-EC"/>
</dbReference>
<dbReference type="Proteomes" id="UP000579647">
    <property type="component" value="Unassembled WGS sequence"/>
</dbReference>
<dbReference type="EMBL" id="JACHDO010000001">
    <property type="protein sequence ID" value="MBB5490921.1"/>
    <property type="molecule type" value="Genomic_DNA"/>
</dbReference>
<dbReference type="InterPro" id="IPR050177">
    <property type="entry name" value="Lipid_A_modif_metabolic_enz"/>
</dbReference>